<feature type="region of interest" description="Disordered" evidence="1">
    <location>
        <begin position="464"/>
        <end position="520"/>
    </location>
</feature>
<feature type="compositionally biased region" description="Pro residues" evidence="1">
    <location>
        <begin position="222"/>
        <end position="231"/>
    </location>
</feature>
<dbReference type="CDD" id="cd00067">
    <property type="entry name" value="GAL4"/>
    <property type="match status" value="1"/>
</dbReference>
<sequence length="559" mass="59670">MPQHLRTSTPPLSAYAPSLASSSLDAVTPSSTIQGPFGYPMGANGFGYFPVPQGEFSFECGVQGQTQTQGDAYAYVQQQQQQPQQPQQYYQQQLPQSPPRLQLNPHRAPKPQPQPQQQPLSASSSTSPSRSNSAVTTSINGIPTTTNANSQPVLSLSSIAQQIATRNSTSPKVTKVRSPQQQTQARSPQAQPQMQQETPLQMQLQQPNPYPQLQTQQYQQPLPSPPVPQPQPQSQQLPQFQFTITPELQAQLHAQTQLQAEMQSYGYAIGQDVGINGLGSEQAKRPGGACTRCKKMKMKCTFLTPTSPACQRCLTTSHPCIVEGRKPRTPSQREALLAQIREKDAIIAKLLGPYVKERDEVAGGTKVVLMGGRVVGALEGGQGGTHGKRGMSIDSAGMTSRATSLVPVPERSATMPTTTSLGPTERAALLSAEKGGLSASGASAGATASAVTANMGPRGYGLLGLKKSATQDKGGGDDESDEEWSSDESESDVWDEEAERSWVNEGNTMAGSAQGTMAKEGAAGRQLYPIALPAKDAPLGLIARLSLEEAEEIAFHTRR</sequence>
<dbReference type="SUPFAM" id="SSF57701">
    <property type="entry name" value="Zn2/Cys6 DNA-binding domain"/>
    <property type="match status" value="1"/>
</dbReference>
<feature type="region of interest" description="Disordered" evidence="1">
    <location>
        <begin position="214"/>
        <end position="236"/>
    </location>
</feature>
<name>A0A0C9TSR6_SPHS4</name>
<dbReference type="Gene3D" id="4.10.240.10">
    <property type="entry name" value="Zn(2)-C6 fungal-type DNA-binding domain"/>
    <property type="match status" value="1"/>
</dbReference>
<evidence type="ECO:0000313" key="3">
    <source>
        <dbReference type="EMBL" id="KIJ24874.1"/>
    </source>
</evidence>
<organism evidence="3 4">
    <name type="scientific">Sphaerobolus stellatus (strain SS14)</name>
    <dbReference type="NCBI Taxonomy" id="990650"/>
    <lineage>
        <taxon>Eukaryota</taxon>
        <taxon>Fungi</taxon>
        <taxon>Dikarya</taxon>
        <taxon>Basidiomycota</taxon>
        <taxon>Agaricomycotina</taxon>
        <taxon>Agaricomycetes</taxon>
        <taxon>Phallomycetidae</taxon>
        <taxon>Geastrales</taxon>
        <taxon>Sphaerobolaceae</taxon>
        <taxon>Sphaerobolus</taxon>
    </lineage>
</organism>
<dbReference type="PROSITE" id="PS50048">
    <property type="entry name" value="ZN2_CY6_FUNGAL_2"/>
    <property type="match status" value="1"/>
</dbReference>
<dbReference type="PROSITE" id="PS00463">
    <property type="entry name" value="ZN2_CY6_FUNGAL_1"/>
    <property type="match status" value="1"/>
</dbReference>
<proteinExistence type="predicted"/>
<feature type="region of interest" description="Disordered" evidence="1">
    <location>
        <begin position="75"/>
        <end position="150"/>
    </location>
</feature>
<dbReference type="SMART" id="SM00066">
    <property type="entry name" value="GAL4"/>
    <property type="match status" value="1"/>
</dbReference>
<feature type="domain" description="Zn(2)-C6 fungal-type" evidence="2">
    <location>
        <begin position="289"/>
        <end position="322"/>
    </location>
</feature>
<gene>
    <name evidence="3" type="ORF">M422DRAFT_785752</name>
</gene>
<evidence type="ECO:0000259" key="2">
    <source>
        <dbReference type="PROSITE" id="PS50048"/>
    </source>
</evidence>
<dbReference type="InterPro" id="IPR001138">
    <property type="entry name" value="Zn2Cys6_DnaBD"/>
</dbReference>
<reference evidence="3 4" key="1">
    <citation type="submission" date="2014-06" db="EMBL/GenBank/DDBJ databases">
        <title>Evolutionary Origins and Diversification of the Mycorrhizal Mutualists.</title>
        <authorList>
            <consortium name="DOE Joint Genome Institute"/>
            <consortium name="Mycorrhizal Genomics Consortium"/>
            <person name="Kohler A."/>
            <person name="Kuo A."/>
            <person name="Nagy L.G."/>
            <person name="Floudas D."/>
            <person name="Copeland A."/>
            <person name="Barry K.W."/>
            <person name="Cichocki N."/>
            <person name="Veneault-Fourrey C."/>
            <person name="LaButti K."/>
            <person name="Lindquist E.A."/>
            <person name="Lipzen A."/>
            <person name="Lundell T."/>
            <person name="Morin E."/>
            <person name="Murat C."/>
            <person name="Riley R."/>
            <person name="Ohm R."/>
            <person name="Sun H."/>
            <person name="Tunlid A."/>
            <person name="Henrissat B."/>
            <person name="Grigoriev I.V."/>
            <person name="Hibbett D.S."/>
            <person name="Martin F."/>
        </authorList>
    </citation>
    <scope>NUCLEOTIDE SEQUENCE [LARGE SCALE GENOMIC DNA]</scope>
    <source>
        <strain evidence="3 4">SS14</strain>
    </source>
</reference>
<accession>A0A0C9TSR6</accession>
<dbReference type="EMBL" id="KN837450">
    <property type="protein sequence ID" value="KIJ24874.1"/>
    <property type="molecule type" value="Genomic_DNA"/>
</dbReference>
<dbReference type="InterPro" id="IPR036864">
    <property type="entry name" value="Zn2-C6_fun-type_DNA-bd_sf"/>
</dbReference>
<keyword evidence="4" id="KW-1185">Reference proteome</keyword>
<evidence type="ECO:0000313" key="4">
    <source>
        <dbReference type="Proteomes" id="UP000054279"/>
    </source>
</evidence>
<feature type="compositionally biased region" description="Low complexity" evidence="1">
    <location>
        <begin position="77"/>
        <end position="103"/>
    </location>
</feature>
<dbReference type="Pfam" id="PF00172">
    <property type="entry name" value="Zn_clus"/>
    <property type="match status" value="1"/>
</dbReference>
<feature type="region of interest" description="Disordered" evidence="1">
    <location>
        <begin position="165"/>
        <end position="202"/>
    </location>
</feature>
<feature type="compositionally biased region" description="Polar residues" evidence="1">
    <location>
        <begin position="504"/>
        <end position="515"/>
    </location>
</feature>
<dbReference type="Proteomes" id="UP000054279">
    <property type="component" value="Unassembled WGS sequence"/>
</dbReference>
<dbReference type="AlphaFoldDB" id="A0A0C9TSR6"/>
<protein>
    <recommendedName>
        <fullName evidence="2">Zn(2)-C6 fungal-type domain-containing protein</fullName>
    </recommendedName>
</protein>
<feature type="compositionally biased region" description="Low complexity" evidence="1">
    <location>
        <begin position="117"/>
        <end position="133"/>
    </location>
</feature>
<dbReference type="GO" id="GO:0008270">
    <property type="term" value="F:zinc ion binding"/>
    <property type="evidence" value="ECO:0007669"/>
    <property type="project" value="InterPro"/>
</dbReference>
<feature type="compositionally biased region" description="Acidic residues" evidence="1">
    <location>
        <begin position="477"/>
        <end position="498"/>
    </location>
</feature>
<feature type="compositionally biased region" description="Low complexity" evidence="1">
    <location>
        <begin position="177"/>
        <end position="202"/>
    </location>
</feature>
<evidence type="ECO:0000256" key="1">
    <source>
        <dbReference type="SAM" id="MobiDB-lite"/>
    </source>
</evidence>
<dbReference type="HOGENOM" id="CLU_487594_0_0_1"/>
<feature type="compositionally biased region" description="Polar residues" evidence="1">
    <location>
        <begin position="134"/>
        <end position="150"/>
    </location>
</feature>
<dbReference type="GO" id="GO:0000981">
    <property type="term" value="F:DNA-binding transcription factor activity, RNA polymerase II-specific"/>
    <property type="evidence" value="ECO:0007669"/>
    <property type="project" value="InterPro"/>
</dbReference>